<accession>A0AAN6V6A1</accession>
<dbReference type="SUPFAM" id="SSF55874">
    <property type="entry name" value="ATPase domain of HSP90 chaperone/DNA topoisomerase II/histidine kinase"/>
    <property type="match status" value="1"/>
</dbReference>
<dbReference type="Proteomes" id="UP001302676">
    <property type="component" value="Unassembled WGS sequence"/>
</dbReference>
<dbReference type="GeneID" id="87816656"/>
<organism evidence="4 5">
    <name type="scientific">Dichotomopilus funicola</name>
    <dbReference type="NCBI Taxonomy" id="1934379"/>
    <lineage>
        <taxon>Eukaryota</taxon>
        <taxon>Fungi</taxon>
        <taxon>Dikarya</taxon>
        <taxon>Ascomycota</taxon>
        <taxon>Pezizomycotina</taxon>
        <taxon>Sordariomycetes</taxon>
        <taxon>Sordariomycetidae</taxon>
        <taxon>Sordariales</taxon>
        <taxon>Chaetomiaceae</taxon>
        <taxon>Dichotomopilus</taxon>
    </lineage>
</organism>
<sequence>MRASLVSPAEGGPRTIQGAIGTIMELTEGEGHAHGHGWPVALPAALEGSPESNLEGGPEANPEDNPEVDPVLCTMLQDLRRRATQVLGVAGPLLNDGEMNSRKRRLARTVHRLARTLTQLLDDNPSVSDPPPEIPLVDEKPCSLEAIVSSTEHPLRLAALSKGLDFNFFVAEGIKRNPYVVADAGRLRHAISGALASSIQATTCGQIDFYVRENETPLDDPEAVHITFSVRDTSRIQPSAPDTRTSSGDQPISHLGTVKYLVEAMRGRIRVDSIPELGTRTMFCIPFARPSGDDMRELDSHGSNLTVDTHATLPVPYADDEEVVNAIDGLVVNGNVTGGHVIM</sequence>
<keyword evidence="5" id="KW-1185">Reference proteome</keyword>
<keyword evidence="1" id="KW-0597">Phosphoprotein</keyword>
<evidence type="ECO:0000313" key="4">
    <source>
        <dbReference type="EMBL" id="KAK4145527.1"/>
    </source>
</evidence>
<comment type="caution">
    <text evidence="4">The sequence shown here is derived from an EMBL/GenBank/DDBJ whole genome shotgun (WGS) entry which is preliminary data.</text>
</comment>
<evidence type="ECO:0000313" key="5">
    <source>
        <dbReference type="Proteomes" id="UP001302676"/>
    </source>
</evidence>
<evidence type="ECO:0000256" key="1">
    <source>
        <dbReference type="ARBA" id="ARBA00022553"/>
    </source>
</evidence>
<feature type="region of interest" description="Disordered" evidence="3">
    <location>
        <begin position="47"/>
        <end position="67"/>
    </location>
</feature>
<dbReference type="RefSeq" id="XP_062638898.1">
    <property type="nucleotide sequence ID" value="XM_062780043.1"/>
</dbReference>
<reference evidence="4" key="2">
    <citation type="submission" date="2023-05" db="EMBL/GenBank/DDBJ databases">
        <authorList>
            <consortium name="Lawrence Berkeley National Laboratory"/>
            <person name="Steindorff A."/>
            <person name="Hensen N."/>
            <person name="Bonometti L."/>
            <person name="Westerberg I."/>
            <person name="Brannstrom I.O."/>
            <person name="Guillou S."/>
            <person name="Cros-Aarteil S."/>
            <person name="Calhoun S."/>
            <person name="Haridas S."/>
            <person name="Kuo A."/>
            <person name="Mondo S."/>
            <person name="Pangilinan J."/>
            <person name="Riley R."/>
            <person name="Labutti K."/>
            <person name="Andreopoulos B."/>
            <person name="Lipzen A."/>
            <person name="Chen C."/>
            <person name="Yanf M."/>
            <person name="Daum C."/>
            <person name="Ng V."/>
            <person name="Clum A."/>
            <person name="Ohm R."/>
            <person name="Martin F."/>
            <person name="Silar P."/>
            <person name="Natvig D."/>
            <person name="Lalanne C."/>
            <person name="Gautier V."/>
            <person name="Ament-Velasquez S.L."/>
            <person name="Kruys A."/>
            <person name="Hutchinson M.I."/>
            <person name="Powell A.J."/>
            <person name="Barry K."/>
            <person name="Miller A.N."/>
            <person name="Grigoriev I.V."/>
            <person name="Debuchy R."/>
            <person name="Gladieux P."/>
            <person name="Thoren M.H."/>
            <person name="Johannesson H."/>
        </authorList>
    </citation>
    <scope>NUCLEOTIDE SEQUENCE</scope>
    <source>
        <strain evidence="4">CBS 141.50</strain>
    </source>
</reference>
<dbReference type="AlphaFoldDB" id="A0AAN6V6A1"/>
<protein>
    <submittedName>
        <fullName evidence="4">Uncharacterized protein</fullName>
    </submittedName>
</protein>
<reference evidence="4" key="1">
    <citation type="journal article" date="2023" name="Mol. Phylogenet. Evol.">
        <title>Genome-scale phylogeny and comparative genomics of the fungal order Sordariales.</title>
        <authorList>
            <person name="Hensen N."/>
            <person name="Bonometti L."/>
            <person name="Westerberg I."/>
            <person name="Brannstrom I.O."/>
            <person name="Guillou S."/>
            <person name="Cros-Aarteil S."/>
            <person name="Calhoun S."/>
            <person name="Haridas S."/>
            <person name="Kuo A."/>
            <person name="Mondo S."/>
            <person name="Pangilinan J."/>
            <person name="Riley R."/>
            <person name="LaButti K."/>
            <person name="Andreopoulos B."/>
            <person name="Lipzen A."/>
            <person name="Chen C."/>
            <person name="Yan M."/>
            <person name="Daum C."/>
            <person name="Ng V."/>
            <person name="Clum A."/>
            <person name="Steindorff A."/>
            <person name="Ohm R.A."/>
            <person name="Martin F."/>
            <person name="Silar P."/>
            <person name="Natvig D.O."/>
            <person name="Lalanne C."/>
            <person name="Gautier V."/>
            <person name="Ament-Velasquez S.L."/>
            <person name="Kruys A."/>
            <person name="Hutchinson M.I."/>
            <person name="Powell A.J."/>
            <person name="Barry K."/>
            <person name="Miller A.N."/>
            <person name="Grigoriev I.V."/>
            <person name="Debuchy R."/>
            <person name="Gladieux P."/>
            <person name="Hiltunen Thoren M."/>
            <person name="Johannesson H."/>
        </authorList>
    </citation>
    <scope>NUCLEOTIDE SEQUENCE</scope>
    <source>
        <strain evidence="4">CBS 141.50</strain>
    </source>
</reference>
<dbReference type="EMBL" id="MU853568">
    <property type="protein sequence ID" value="KAK4145527.1"/>
    <property type="molecule type" value="Genomic_DNA"/>
</dbReference>
<dbReference type="Gene3D" id="3.30.565.10">
    <property type="entry name" value="Histidine kinase-like ATPase, C-terminal domain"/>
    <property type="match status" value="1"/>
</dbReference>
<dbReference type="PANTHER" id="PTHR45339">
    <property type="entry name" value="HYBRID SIGNAL TRANSDUCTION HISTIDINE KINASE J"/>
    <property type="match status" value="1"/>
</dbReference>
<name>A0AAN6V6A1_9PEZI</name>
<dbReference type="PANTHER" id="PTHR45339:SF1">
    <property type="entry name" value="HYBRID SIGNAL TRANSDUCTION HISTIDINE KINASE J"/>
    <property type="match status" value="1"/>
</dbReference>
<dbReference type="InterPro" id="IPR036890">
    <property type="entry name" value="HATPase_C_sf"/>
</dbReference>
<keyword evidence="2" id="KW-0902">Two-component regulatory system</keyword>
<dbReference type="GO" id="GO:0000160">
    <property type="term" value="P:phosphorelay signal transduction system"/>
    <property type="evidence" value="ECO:0007669"/>
    <property type="project" value="UniProtKB-KW"/>
</dbReference>
<gene>
    <name evidence="4" type="ORF">C8A04DRAFT_26784</name>
</gene>
<evidence type="ECO:0000256" key="2">
    <source>
        <dbReference type="ARBA" id="ARBA00023012"/>
    </source>
</evidence>
<evidence type="ECO:0000256" key="3">
    <source>
        <dbReference type="SAM" id="MobiDB-lite"/>
    </source>
</evidence>
<proteinExistence type="predicted"/>